<organism evidence="1 2">
    <name type="scientific">Papaver somniferum</name>
    <name type="common">Opium poppy</name>
    <dbReference type="NCBI Taxonomy" id="3469"/>
    <lineage>
        <taxon>Eukaryota</taxon>
        <taxon>Viridiplantae</taxon>
        <taxon>Streptophyta</taxon>
        <taxon>Embryophyta</taxon>
        <taxon>Tracheophyta</taxon>
        <taxon>Spermatophyta</taxon>
        <taxon>Magnoliopsida</taxon>
        <taxon>Ranunculales</taxon>
        <taxon>Papaveraceae</taxon>
        <taxon>Papaveroideae</taxon>
        <taxon>Papaver</taxon>
    </lineage>
</organism>
<keyword evidence="2" id="KW-1185">Reference proteome</keyword>
<dbReference type="Gramene" id="RZC55542">
    <property type="protein sequence ID" value="RZC55542"/>
    <property type="gene ID" value="C5167_014393"/>
</dbReference>
<reference evidence="1 2" key="1">
    <citation type="journal article" date="2018" name="Science">
        <title>The opium poppy genome and morphinan production.</title>
        <authorList>
            <person name="Guo L."/>
            <person name="Winzer T."/>
            <person name="Yang X."/>
            <person name="Li Y."/>
            <person name="Ning Z."/>
            <person name="He Z."/>
            <person name="Teodor R."/>
            <person name="Lu Y."/>
            <person name="Bowser T.A."/>
            <person name="Graham I.A."/>
            <person name="Ye K."/>
        </authorList>
    </citation>
    <scope>NUCLEOTIDE SEQUENCE [LARGE SCALE GENOMIC DNA]</scope>
    <source>
        <strain evidence="2">cv. HN1</strain>
        <tissue evidence="1">Leaves</tissue>
    </source>
</reference>
<dbReference type="EMBL" id="CM010717">
    <property type="protein sequence ID" value="RZC55542.1"/>
    <property type="molecule type" value="Genomic_DNA"/>
</dbReference>
<dbReference type="AlphaFoldDB" id="A0A4Y7J661"/>
<gene>
    <name evidence="1" type="ORF">C5167_014393</name>
</gene>
<evidence type="ECO:0008006" key="3">
    <source>
        <dbReference type="Google" id="ProtNLM"/>
    </source>
</evidence>
<sequence>MNASRVDHSCDDDKECDKSEELFRHLQSVRFVEFSGSRRESRWEKLILKYAESLQTMTIEYYVPAMKSKELVMSEFLSFKRASRKCWTYFIKPGVDLTGTLKDTMWKRQKVWQFLKLSSGATLEVYLPSVLEPTQKTGHNCFMERT</sequence>
<evidence type="ECO:0000313" key="1">
    <source>
        <dbReference type="EMBL" id="RZC55542.1"/>
    </source>
</evidence>
<dbReference type="Proteomes" id="UP000316621">
    <property type="component" value="Chromosome 3"/>
</dbReference>
<accession>A0A4Y7J661</accession>
<protein>
    <recommendedName>
        <fullName evidence="3">FBD domain-containing protein</fullName>
    </recommendedName>
</protein>
<evidence type="ECO:0000313" key="2">
    <source>
        <dbReference type="Proteomes" id="UP000316621"/>
    </source>
</evidence>
<name>A0A4Y7J661_PAPSO</name>
<proteinExistence type="predicted"/>